<dbReference type="Proteomes" id="UP000324376">
    <property type="component" value="Unassembled WGS sequence"/>
</dbReference>
<name>A0A5S5C8Q8_9FLAO</name>
<evidence type="ECO:0000313" key="4">
    <source>
        <dbReference type="Proteomes" id="UP000324376"/>
    </source>
</evidence>
<accession>A0A5S5C8Q8</accession>
<keyword evidence="1" id="KW-1133">Transmembrane helix</keyword>
<evidence type="ECO:0000259" key="2">
    <source>
        <dbReference type="Pfam" id="PF26566"/>
    </source>
</evidence>
<reference evidence="3 4" key="1">
    <citation type="submission" date="2019-07" db="EMBL/GenBank/DDBJ databases">
        <title>Genomic Encyclopedia of Archaeal and Bacterial Type Strains, Phase II (KMG-II): from individual species to whole genera.</title>
        <authorList>
            <person name="Goeker M."/>
        </authorList>
    </citation>
    <scope>NUCLEOTIDE SEQUENCE [LARGE SCALE GENOMIC DNA]</scope>
    <source>
        <strain evidence="3 4">DSM 17527</strain>
    </source>
</reference>
<protein>
    <recommendedName>
        <fullName evidence="2">PH domain-containing protein</fullName>
    </recommendedName>
</protein>
<evidence type="ECO:0000313" key="3">
    <source>
        <dbReference type="EMBL" id="TYP74998.1"/>
    </source>
</evidence>
<dbReference type="InterPro" id="IPR058916">
    <property type="entry name" value="PH_40"/>
</dbReference>
<dbReference type="EMBL" id="VNHU01000003">
    <property type="protein sequence ID" value="TYP74998.1"/>
    <property type="molecule type" value="Genomic_DNA"/>
</dbReference>
<feature type="domain" description="PH" evidence="2">
    <location>
        <begin position="11"/>
        <end position="131"/>
    </location>
</feature>
<dbReference type="AlphaFoldDB" id="A0A5S5C8Q8"/>
<dbReference type="Pfam" id="PF26566">
    <property type="entry name" value="PH_40"/>
    <property type="match status" value="1"/>
</dbReference>
<gene>
    <name evidence="3" type="ORF">BD809_10360</name>
</gene>
<comment type="caution">
    <text evidence="3">The sequence shown here is derived from an EMBL/GenBank/DDBJ whole genome shotgun (WGS) entry which is preliminary data.</text>
</comment>
<sequence length="216" mass="25846">MVIFMIVVGPIYWKLRNGTEFILDEQLLWIFIGVIAVMNIPSILIYLNYYLQNRKTKFTLDTELKRISITHNGITKQYGNDEIEKSTYHLAIYYKNAIDRAGRMPMMISDFGYWDLQFKNGDRYYMTNILHNFIHDTPKVYNTKYRFRFFPFIIKADPKEALKLKEQREKTQTEKFVKQFKNKTDTQLNEILKNERKYQREAVEAARILLGKKNVG</sequence>
<keyword evidence="1" id="KW-0812">Transmembrane</keyword>
<organism evidence="3 4">
    <name type="scientific">Aquimarina intermedia</name>
    <dbReference type="NCBI Taxonomy" id="350814"/>
    <lineage>
        <taxon>Bacteria</taxon>
        <taxon>Pseudomonadati</taxon>
        <taxon>Bacteroidota</taxon>
        <taxon>Flavobacteriia</taxon>
        <taxon>Flavobacteriales</taxon>
        <taxon>Flavobacteriaceae</taxon>
        <taxon>Aquimarina</taxon>
    </lineage>
</organism>
<keyword evidence="1" id="KW-0472">Membrane</keyword>
<evidence type="ECO:0000256" key="1">
    <source>
        <dbReference type="SAM" id="Phobius"/>
    </source>
</evidence>
<keyword evidence="4" id="KW-1185">Reference proteome</keyword>
<proteinExistence type="predicted"/>
<feature type="transmembrane region" description="Helical" evidence="1">
    <location>
        <begin position="27"/>
        <end position="47"/>
    </location>
</feature>